<dbReference type="GO" id="GO:0006826">
    <property type="term" value="P:iron ion transport"/>
    <property type="evidence" value="ECO:0007669"/>
    <property type="project" value="UniProtKB-KW"/>
</dbReference>
<evidence type="ECO:0000256" key="3">
    <source>
        <dbReference type="ARBA" id="ARBA00022452"/>
    </source>
</evidence>
<keyword evidence="8 12" id="KW-0798">TonB box</keyword>
<reference evidence="16 17" key="1">
    <citation type="submission" date="2020-04" db="EMBL/GenBank/DDBJ databases">
        <authorList>
            <person name="De Canck E."/>
        </authorList>
    </citation>
    <scope>NUCLEOTIDE SEQUENCE [LARGE SCALE GENOMIC DNA]</scope>
    <source>
        <strain evidence="16 17">LMG 26845</strain>
    </source>
</reference>
<evidence type="ECO:0000313" key="16">
    <source>
        <dbReference type="EMBL" id="CAB3701453.1"/>
    </source>
</evidence>
<evidence type="ECO:0000256" key="4">
    <source>
        <dbReference type="ARBA" id="ARBA00022496"/>
    </source>
</evidence>
<dbReference type="Gene3D" id="2.40.170.20">
    <property type="entry name" value="TonB-dependent receptor, beta-barrel domain"/>
    <property type="match status" value="1"/>
</dbReference>
<organism evidence="16 17">
    <name type="scientific">Achromobacter insuavis</name>
    <dbReference type="NCBI Taxonomy" id="1287735"/>
    <lineage>
        <taxon>Bacteria</taxon>
        <taxon>Pseudomonadati</taxon>
        <taxon>Pseudomonadota</taxon>
        <taxon>Betaproteobacteria</taxon>
        <taxon>Burkholderiales</taxon>
        <taxon>Alcaligenaceae</taxon>
        <taxon>Achromobacter</taxon>
    </lineage>
</organism>
<name>A0A6J5BER5_9BURK</name>
<evidence type="ECO:0000259" key="15">
    <source>
        <dbReference type="Pfam" id="PF07715"/>
    </source>
</evidence>
<dbReference type="RefSeq" id="WP_231689728.1">
    <property type="nucleotide sequence ID" value="NZ_CADIJR010000082.1"/>
</dbReference>
<evidence type="ECO:0000256" key="1">
    <source>
        <dbReference type="ARBA" id="ARBA00004571"/>
    </source>
</evidence>
<gene>
    <name evidence="16" type="primary">fyuA_4</name>
    <name evidence="16" type="ORF">LMG26845_05261</name>
</gene>
<evidence type="ECO:0000259" key="14">
    <source>
        <dbReference type="Pfam" id="PF00593"/>
    </source>
</evidence>
<accession>A0A6J5BER5</accession>
<keyword evidence="17" id="KW-1185">Reference proteome</keyword>
<keyword evidence="7" id="KW-0406">Ion transport</keyword>
<dbReference type="Pfam" id="PF00593">
    <property type="entry name" value="TonB_dep_Rec_b-barrel"/>
    <property type="match status" value="1"/>
</dbReference>
<evidence type="ECO:0000256" key="12">
    <source>
        <dbReference type="RuleBase" id="RU003357"/>
    </source>
</evidence>
<keyword evidence="4" id="KW-0410">Iron transport</keyword>
<evidence type="ECO:0000256" key="6">
    <source>
        <dbReference type="ARBA" id="ARBA00023004"/>
    </source>
</evidence>
<evidence type="ECO:0000256" key="13">
    <source>
        <dbReference type="SAM" id="SignalP"/>
    </source>
</evidence>
<keyword evidence="5 11" id="KW-0812">Transmembrane</keyword>
<keyword evidence="10 11" id="KW-0998">Cell outer membrane</keyword>
<dbReference type="Proteomes" id="UP000507979">
    <property type="component" value="Unassembled WGS sequence"/>
</dbReference>
<dbReference type="PANTHER" id="PTHR32552:SF81">
    <property type="entry name" value="TONB-DEPENDENT OUTER MEMBRANE RECEPTOR"/>
    <property type="match status" value="1"/>
</dbReference>
<keyword evidence="2 11" id="KW-0813">Transport</keyword>
<dbReference type="EMBL" id="CADIJR010000082">
    <property type="protein sequence ID" value="CAB3701453.1"/>
    <property type="molecule type" value="Genomic_DNA"/>
</dbReference>
<comment type="similarity">
    <text evidence="11 12">Belongs to the TonB-dependent receptor family.</text>
</comment>
<dbReference type="SUPFAM" id="SSF56935">
    <property type="entry name" value="Porins"/>
    <property type="match status" value="1"/>
</dbReference>
<evidence type="ECO:0000256" key="5">
    <source>
        <dbReference type="ARBA" id="ARBA00022692"/>
    </source>
</evidence>
<dbReference type="InterPro" id="IPR000531">
    <property type="entry name" value="Beta-barrel_TonB"/>
</dbReference>
<feature type="signal peptide" evidence="13">
    <location>
        <begin position="1"/>
        <end position="24"/>
    </location>
</feature>
<dbReference type="GO" id="GO:0009279">
    <property type="term" value="C:cell outer membrane"/>
    <property type="evidence" value="ECO:0007669"/>
    <property type="project" value="UniProtKB-SubCell"/>
</dbReference>
<proteinExistence type="inferred from homology"/>
<dbReference type="CDD" id="cd01347">
    <property type="entry name" value="ligand_gated_channel"/>
    <property type="match status" value="1"/>
</dbReference>
<evidence type="ECO:0000256" key="7">
    <source>
        <dbReference type="ARBA" id="ARBA00023065"/>
    </source>
</evidence>
<dbReference type="GeneID" id="92901153"/>
<evidence type="ECO:0000256" key="2">
    <source>
        <dbReference type="ARBA" id="ARBA00022448"/>
    </source>
</evidence>
<dbReference type="PROSITE" id="PS52016">
    <property type="entry name" value="TONB_DEPENDENT_REC_3"/>
    <property type="match status" value="1"/>
</dbReference>
<keyword evidence="16" id="KW-0675">Receptor</keyword>
<evidence type="ECO:0000256" key="10">
    <source>
        <dbReference type="ARBA" id="ARBA00023237"/>
    </source>
</evidence>
<keyword evidence="13" id="KW-0732">Signal</keyword>
<feature type="domain" description="TonB-dependent receptor plug" evidence="15">
    <location>
        <begin position="47"/>
        <end position="153"/>
    </location>
</feature>
<dbReference type="AlphaFoldDB" id="A0A6J5BER5"/>
<comment type="subcellular location">
    <subcellularLocation>
        <location evidence="1 11">Cell outer membrane</location>
        <topology evidence="1 11">Multi-pass membrane protein</topology>
    </subcellularLocation>
</comment>
<protein>
    <submittedName>
        <fullName evidence="16">Pesticin receptor</fullName>
    </submittedName>
</protein>
<sequence>MRLPSLPALSLSTLAMSIALPAQAQSAADAATLPAVTVHARGTDEDAKDLPYTVEVMDGITLEQRRLLNVEQVLRATPGVNVNSSGGANVSTIYIRGVGALYPMSMDDSSVALNVDGSPLSTRNISIGTLDVDQIEVLKGPQGTLFGGMGEAGAVNLTTRRPTREWEGYARAEYGQDRQFLTEAAVGGPLTDKLAGRFAIRAGGSDHWIENARTDQPLSKPRDLAFRGSLLWDLTTRTSALVSAERHQIRHLGEQLVLMPYGRPPTVDMDPSLLDDAKKTVERYTLQLDHRFDRARLTAISAYTDSYNIGPVVYDRRLQNAMGRGNSEFWNVDEARERVFTQDLRLASLAESDLFWVTGLSYSHAKRSYDTPRNTYGDASAKYRDFDTDRYGVYGEMTVPLASQWKLTTGLRQSWVRKTYDGKYHGGGMVTTDHRELDDSFTTGRIALAYALTPTTTLYGSYGRGYNPGGFNDYAAQPLDSEPYKAAKTNSYEIGFKYLSADGRYGLNGAVYLNQVRNNHLLSYDSATFAVNALNADTRSKGAELQGTVQLDNGLGLTAGLSYIDAKITTAVNGIGDGDVKAGNRVPDVSRWGGTLGVTYRHAMPAMLAMSAPVFNARVDYQYVGKRAADPQNHFDLGSYQLLNARLGVANGRAEYYVWGSNLLNRQYDLYGYFAPPSVAYGAPARGRTLGVGVSYTY</sequence>
<evidence type="ECO:0000256" key="8">
    <source>
        <dbReference type="ARBA" id="ARBA00023077"/>
    </source>
</evidence>
<feature type="chain" id="PRO_5027068979" evidence="13">
    <location>
        <begin position="25"/>
        <end position="698"/>
    </location>
</feature>
<keyword evidence="9 11" id="KW-0472">Membrane</keyword>
<evidence type="ECO:0000256" key="9">
    <source>
        <dbReference type="ARBA" id="ARBA00023136"/>
    </source>
</evidence>
<dbReference type="PANTHER" id="PTHR32552">
    <property type="entry name" value="FERRICHROME IRON RECEPTOR-RELATED"/>
    <property type="match status" value="1"/>
</dbReference>
<dbReference type="InterPro" id="IPR036942">
    <property type="entry name" value="Beta-barrel_TonB_sf"/>
</dbReference>
<evidence type="ECO:0000256" key="11">
    <source>
        <dbReference type="PROSITE-ProRule" id="PRU01360"/>
    </source>
</evidence>
<evidence type="ECO:0000313" key="17">
    <source>
        <dbReference type="Proteomes" id="UP000507979"/>
    </source>
</evidence>
<feature type="domain" description="TonB-dependent receptor-like beta-barrel" evidence="14">
    <location>
        <begin position="276"/>
        <end position="649"/>
    </location>
</feature>
<dbReference type="InterPro" id="IPR039426">
    <property type="entry name" value="TonB-dep_rcpt-like"/>
</dbReference>
<keyword evidence="6" id="KW-0408">Iron</keyword>
<dbReference type="Pfam" id="PF07715">
    <property type="entry name" value="Plug"/>
    <property type="match status" value="1"/>
</dbReference>
<dbReference type="InterPro" id="IPR012910">
    <property type="entry name" value="Plug_dom"/>
</dbReference>
<keyword evidence="3 11" id="KW-1134">Transmembrane beta strand</keyword>